<keyword evidence="9" id="KW-1185">Reference proteome</keyword>
<feature type="transmembrane region" description="Helical" evidence="6">
    <location>
        <begin position="78"/>
        <end position="95"/>
    </location>
</feature>
<proteinExistence type="predicted"/>
<sequence length="423" mass="44682">MGEAIKPAYGRYVLMALLAVYSINFMDRQIIAVLSPQIKAELGLSDTQLGFLKGTAFALFYATMSIPMAMLGDRTNRVTLISCSLALWSGMTALTGFAGNFLHLFLCRMVVGVGEAGSTPPSHSLLADYFARDKRSTALAIYSLGVPIGTFLGLIVGGWLATHYGWRTTLLVLGIPGVFLGLVVKSTVRDVPRGSADALAAPPPRPDGLATVARQLWSIPTYRTMVLSGALNAFVGYALSMWLVDFYVRAGRASLAEVGIWMAVAFGVGGGIGTFTGGIAADKFGRRNPSSYLVIPGTAMVVAAPLTIAAVLVPGMAWSVACVFIASGLMYMSFGPLYGLVQTLAPVNNRSLAIAFYFLFQSLIGSGLGPLTVGFASDQLSHIVAPDTALTIAIGSLCLPLFIAGLNLILQRNRLQADLARIP</sequence>
<evidence type="ECO:0000313" key="8">
    <source>
        <dbReference type="EMBL" id="BBF72028.1"/>
    </source>
</evidence>
<dbReference type="RefSeq" id="WP_261936925.1">
    <property type="nucleotide sequence ID" value="NZ_AP018818.1"/>
</dbReference>
<accession>A0ABN5WPN6</accession>
<feature type="transmembrane region" description="Helical" evidence="6">
    <location>
        <begin position="139"/>
        <end position="160"/>
    </location>
</feature>
<keyword evidence="2" id="KW-0813">Transport</keyword>
<evidence type="ECO:0000256" key="1">
    <source>
        <dbReference type="ARBA" id="ARBA00004141"/>
    </source>
</evidence>
<dbReference type="InterPro" id="IPR020846">
    <property type="entry name" value="MFS_dom"/>
</dbReference>
<evidence type="ECO:0000313" key="9">
    <source>
        <dbReference type="Proteomes" id="UP001059971"/>
    </source>
</evidence>
<feature type="transmembrane region" description="Helical" evidence="6">
    <location>
        <begin position="352"/>
        <end position="376"/>
    </location>
</feature>
<keyword evidence="5 6" id="KW-0472">Membrane</keyword>
<feature type="transmembrane region" description="Helical" evidence="6">
    <location>
        <begin position="388"/>
        <end position="410"/>
    </location>
</feature>
<protein>
    <submittedName>
        <fullName evidence="8">MFS transporter</fullName>
    </submittedName>
</protein>
<evidence type="ECO:0000259" key="7">
    <source>
        <dbReference type="PROSITE" id="PS50850"/>
    </source>
</evidence>
<feature type="transmembrane region" description="Helical" evidence="6">
    <location>
        <begin position="224"/>
        <end position="248"/>
    </location>
</feature>
<evidence type="ECO:0000256" key="4">
    <source>
        <dbReference type="ARBA" id="ARBA00022989"/>
    </source>
</evidence>
<dbReference type="PANTHER" id="PTHR23505:SF79">
    <property type="entry name" value="PROTEIN SPINSTER"/>
    <property type="match status" value="1"/>
</dbReference>
<dbReference type="EMBL" id="AP018818">
    <property type="protein sequence ID" value="BBF72028.1"/>
    <property type="molecule type" value="Genomic_DNA"/>
</dbReference>
<feature type="transmembrane region" description="Helical" evidence="6">
    <location>
        <begin position="292"/>
        <end position="312"/>
    </location>
</feature>
<evidence type="ECO:0000256" key="3">
    <source>
        <dbReference type="ARBA" id="ARBA00022692"/>
    </source>
</evidence>
<dbReference type="Pfam" id="PF07690">
    <property type="entry name" value="MFS_1"/>
    <property type="match status" value="1"/>
</dbReference>
<feature type="transmembrane region" description="Helical" evidence="6">
    <location>
        <begin position="318"/>
        <end position="340"/>
    </location>
</feature>
<dbReference type="InterPro" id="IPR011701">
    <property type="entry name" value="MFS"/>
</dbReference>
<comment type="subcellular location">
    <subcellularLocation>
        <location evidence="1">Membrane</location>
        <topology evidence="1">Multi-pass membrane protein</topology>
    </subcellularLocation>
</comment>
<keyword evidence="4 6" id="KW-1133">Transmembrane helix</keyword>
<dbReference type="Gene3D" id="1.20.1250.20">
    <property type="entry name" value="MFS general substrate transporter like domains"/>
    <property type="match status" value="2"/>
</dbReference>
<name>A0ABN5WPN6_9SPHN</name>
<reference evidence="8" key="1">
    <citation type="submission" date="2018-07" db="EMBL/GenBank/DDBJ databases">
        <title>Complete genome sequence of Sphingomonas bisphenolicum strain AO1, a bisphenol A degradative bacterium isolated from Japanese farm field.</title>
        <authorList>
            <person name="Murakami M."/>
            <person name="Koh M."/>
            <person name="Koba S."/>
            <person name="Matsumura Y."/>
        </authorList>
    </citation>
    <scope>NUCLEOTIDE SEQUENCE</scope>
    <source>
        <strain evidence="8">AO1</strain>
    </source>
</reference>
<dbReference type="PANTHER" id="PTHR23505">
    <property type="entry name" value="SPINSTER"/>
    <property type="match status" value="1"/>
</dbReference>
<dbReference type="Proteomes" id="UP001059971">
    <property type="component" value="Chromosome 2"/>
</dbReference>
<keyword evidence="3 6" id="KW-0812">Transmembrane</keyword>
<evidence type="ECO:0000256" key="6">
    <source>
        <dbReference type="SAM" id="Phobius"/>
    </source>
</evidence>
<feature type="transmembrane region" description="Helical" evidence="6">
    <location>
        <begin position="260"/>
        <end position="280"/>
    </location>
</feature>
<evidence type="ECO:0000256" key="5">
    <source>
        <dbReference type="ARBA" id="ARBA00023136"/>
    </source>
</evidence>
<feature type="transmembrane region" description="Helical" evidence="6">
    <location>
        <begin position="166"/>
        <end position="184"/>
    </location>
</feature>
<dbReference type="InterPro" id="IPR044770">
    <property type="entry name" value="MFS_spinster-like"/>
</dbReference>
<organism evidence="8 9">
    <name type="scientific">Sphingomonas bisphenolicum</name>
    <dbReference type="NCBI Taxonomy" id="296544"/>
    <lineage>
        <taxon>Bacteria</taxon>
        <taxon>Pseudomonadati</taxon>
        <taxon>Pseudomonadota</taxon>
        <taxon>Alphaproteobacteria</taxon>
        <taxon>Sphingomonadales</taxon>
        <taxon>Sphingomonadaceae</taxon>
        <taxon>Sphingomonas</taxon>
    </lineage>
</organism>
<dbReference type="CDD" id="cd17328">
    <property type="entry name" value="MFS_spinster_like"/>
    <property type="match status" value="1"/>
</dbReference>
<feature type="domain" description="Major facilitator superfamily (MFS) profile" evidence="7">
    <location>
        <begin position="13"/>
        <end position="413"/>
    </location>
</feature>
<dbReference type="PROSITE" id="PS50850">
    <property type="entry name" value="MFS"/>
    <property type="match status" value="1"/>
</dbReference>
<dbReference type="InterPro" id="IPR036259">
    <property type="entry name" value="MFS_trans_sf"/>
</dbReference>
<dbReference type="SUPFAM" id="SSF103473">
    <property type="entry name" value="MFS general substrate transporter"/>
    <property type="match status" value="1"/>
</dbReference>
<evidence type="ECO:0000256" key="2">
    <source>
        <dbReference type="ARBA" id="ARBA00022448"/>
    </source>
</evidence>
<feature type="transmembrane region" description="Helical" evidence="6">
    <location>
        <begin position="51"/>
        <end position="71"/>
    </location>
</feature>
<gene>
    <name evidence="8" type="ORF">SBA_ch2_5610</name>
</gene>